<gene>
    <name evidence="3" type="ORF">FSB_LOCUS13089</name>
</gene>
<dbReference type="Pfam" id="PF14392">
    <property type="entry name" value="zf-CCHC_4"/>
    <property type="match status" value="1"/>
</dbReference>
<dbReference type="InterPro" id="IPR025558">
    <property type="entry name" value="DUF4283"/>
</dbReference>
<feature type="domain" description="DUF4283" evidence="1">
    <location>
        <begin position="34"/>
        <end position="114"/>
    </location>
</feature>
<evidence type="ECO:0008006" key="4">
    <source>
        <dbReference type="Google" id="ProtNLM"/>
    </source>
</evidence>
<feature type="domain" description="Zinc knuckle CX2CX4HX4C" evidence="2">
    <location>
        <begin position="180"/>
        <end position="223"/>
    </location>
</feature>
<name>A0A2N9F2J8_FAGSY</name>
<dbReference type="EMBL" id="OIVN01000767">
    <property type="protein sequence ID" value="SPC85207.1"/>
    <property type="molecule type" value="Genomic_DNA"/>
</dbReference>
<protein>
    <recommendedName>
        <fullName evidence="4">DUF4283 domain-containing protein</fullName>
    </recommendedName>
</protein>
<reference evidence="3" key="1">
    <citation type="submission" date="2018-02" db="EMBL/GenBank/DDBJ databases">
        <authorList>
            <person name="Cohen D.B."/>
            <person name="Kent A.D."/>
        </authorList>
    </citation>
    <scope>NUCLEOTIDE SEQUENCE</scope>
</reference>
<proteinExistence type="predicted"/>
<evidence type="ECO:0000259" key="1">
    <source>
        <dbReference type="Pfam" id="PF14111"/>
    </source>
</evidence>
<dbReference type="PANTHER" id="PTHR31286:SF167">
    <property type="entry name" value="OS09G0268800 PROTEIN"/>
    <property type="match status" value="1"/>
</dbReference>
<dbReference type="AlphaFoldDB" id="A0A2N9F2J8"/>
<evidence type="ECO:0000313" key="3">
    <source>
        <dbReference type="EMBL" id="SPC85207.1"/>
    </source>
</evidence>
<dbReference type="Pfam" id="PF14111">
    <property type="entry name" value="DUF4283"/>
    <property type="match status" value="1"/>
</dbReference>
<dbReference type="PANTHER" id="PTHR31286">
    <property type="entry name" value="GLYCINE-RICH CELL WALL STRUCTURAL PROTEIN 1.8-LIKE"/>
    <property type="match status" value="1"/>
</dbReference>
<organism evidence="3">
    <name type="scientific">Fagus sylvatica</name>
    <name type="common">Beechnut</name>
    <dbReference type="NCBI Taxonomy" id="28930"/>
    <lineage>
        <taxon>Eukaryota</taxon>
        <taxon>Viridiplantae</taxon>
        <taxon>Streptophyta</taxon>
        <taxon>Embryophyta</taxon>
        <taxon>Tracheophyta</taxon>
        <taxon>Spermatophyta</taxon>
        <taxon>Magnoliopsida</taxon>
        <taxon>eudicotyledons</taxon>
        <taxon>Gunneridae</taxon>
        <taxon>Pentapetalae</taxon>
        <taxon>rosids</taxon>
        <taxon>fabids</taxon>
        <taxon>Fagales</taxon>
        <taxon>Fagaceae</taxon>
        <taxon>Fagus</taxon>
    </lineage>
</organism>
<sequence>MAASSDDDLDLHAPLARHGPVIQANSEDVAIQREYWHMCAIGFLLDYRRFSMPHLQQLINNAWHIRGNVTVVGRNSHYYILHFDVLDDLLYICGEGPWALDGALLVLERWRNNIVLDGLQLNFVSLWIQLHGLPLEYHHPDLAIHMGHILGVYERIDWNRNLPRNIRFMRIRVRVDPWLPLMASFMLKLDNRDRIWIQCRYERVHKLSTKCGLIGHSCAQCTYLMEDIEQFLHRQRQRIQQRFHLHYGFNPLEPNFVNEMRAFYNGP</sequence>
<evidence type="ECO:0000259" key="2">
    <source>
        <dbReference type="Pfam" id="PF14392"/>
    </source>
</evidence>
<accession>A0A2N9F2J8</accession>
<dbReference type="InterPro" id="IPR040256">
    <property type="entry name" value="At4g02000-like"/>
</dbReference>
<dbReference type="InterPro" id="IPR025836">
    <property type="entry name" value="Zn_knuckle_CX2CX4HX4C"/>
</dbReference>